<organism evidence="1 2">
    <name type="scientific">Panagrolaimus sp. ES5</name>
    <dbReference type="NCBI Taxonomy" id="591445"/>
    <lineage>
        <taxon>Eukaryota</taxon>
        <taxon>Metazoa</taxon>
        <taxon>Ecdysozoa</taxon>
        <taxon>Nematoda</taxon>
        <taxon>Chromadorea</taxon>
        <taxon>Rhabditida</taxon>
        <taxon>Tylenchina</taxon>
        <taxon>Panagrolaimomorpha</taxon>
        <taxon>Panagrolaimoidea</taxon>
        <taxon>Panagrolaimidae</taxon>
        <taxon>Panagrolaimus</taxon>
    </lineage>
</organism>
<name>A0AC34FXC1_9BILA</name>
<reference evidence="2" key="1">
    <citation type="submission" date="2022-11" db="UniProtKB">
        <authorList>
            <consortium name="WormBaseParasite"/>
        </authorList>
    </citation>
    <scope>IDENTIFICATION</scope>
</reference>
<evidence type="ECO:0000313" key="1">
    <source>
        <dbReference type="Proteomes" id="UP000887579"/>
    </source>
</evidence>
<accession>A0AC34FXC1</accession>
<dbReference type="Proteomes" id="UP000887579">
    <property type="component" value="Unplaced"/>
</dbReference>
<proteinExistence type="predicted"/>
<sequence length="359" mass="41474">MDNIRKTKLICPINMKWPIAENRLKELKDKPGEFLKSDSFNVSNIPGVQYYIKIYPSDEEEENSGNTTLWFFVEYLNETFKIEAFFNIAIEAADLDNHGEFVFEKTNSREASFNIAIETADFDNHGEFIFEENNSRGGALCTTDELFDPENRFIVDGELIIQMYGYLMVEKDIQKKTESFGDHRDALCLGLWNQEVDKNITIIADGKEVTAHKWVLETCSPVFVAMFQSEMKEGQEKKIEIKDFSFGIIEKAIKLCYHQSLVTDATLEDEIKLLQFFDKYDIQPLKNDLEAKLISEIDETTVCRFINASLLSNALKLEKKCTKFLQICLDKKTPILDIRILDRDFAMKLLENAFCNVSK</sequence>
<evidence type="ECO:0000313" key="2">
    <source>
        <dbReference type="WBParaSite" id="ES5_v2.g22201.t1"/>
    </source>
</evidence>
<protein>
    <submittedName>
        <fullName evidence="2">BTB domain-containing protein</fullName>
    </submittedName>
</protein>
<dbReference type="WBParaSite" id="ES5_v2.g22201.t1">
    <property type="protein sequence ID" value="ES5_v2.g22201.t1"/>
    <property type="gene ID" value="ES5_v2.g22201"/>
</dbReference>